<keyword evidence="2" id="KW-1185">Reference proteome</keyword>
<proteinExistence type="predicted"/>
<evidence type="ECO:0000313" key="2">
    <source>
        <dbReference type="Proteomes" id="UP000320623"/>
    </source>
</evidence>
<organism evidence="1 2">
    <name type="scientific">Candidatus Thermokryptus mobilis</name>
    <dbReference type="NCBI Taxonomy" id="1643428"/>
    <lineage>
        <taxon>Bacteria</taxon>
        <taxon>Pseudomonadati</taxon>
        <taxon>Candidatus Kryptoniota</taxon>
        <taxon>Candidatus Thermokryptus</taxon>
    </lineage>
</organism>
<name>A0A0S4MXN8_9BACT</name>
<dbReference type="OrthoDB" id="1466062at2"/>
<dbReference type="PROSITE" id="PS51257">
    <property type="entry name" value="PROKAR_LIPOPROTEIN"/>
    <property type="match status" value="1"/>
</dbReference>
<accession>A0A0S4MXN8</accession>
<reference evidence="2" key="1">
    <citation type="submission" date="2015-11" db="EMBL/GenBank/DDBJ databases">
        <authorList>
            <person name="Varghese N."/>
        </authorList>
    </citation>
    <scope>NUCLEOTIDE SEQUENCE [LARGE SCALE GENOMIC DNA]</scope>
</reference>
<dbReference type="STRING" id="1643428.GCA_001442855_00808"/>
<dbReference type="AlphaFoldDB" id="A0A0S4MXN8"/>
<dbReference type="Proteomes" id="UP000320623">
    <property type="component" value="Unassembled WGS sequence"/>
</dbReference>
<gene>
    <name evidence="1" type="ORF">JGI1_00829</name>
</gene>
<sequence length="359" mass="40799">MRSLILFFLTLFIIGCGKEPNDVGFGLLPEKELFNVNFYEDSIEVQFENITSFISNSASNYLLIGNYDNISCGILIRFDIPDTLRFAQIKSSRIRLFKSDFVIGDTTVPAKFTAHKVLSNYYDTLYDAKVVGEFEGIPDSVNYFPIDTSVVREWFMGRNYGLYLKPQNNGVIWGFKSLDEMLFTPALEVGIGKADGGVDTVRFFYGSDGYIARSSEIADTNNIVIQAGVGFRSVLKFDISKLPKNIIVNRAEISIYLKEKKRYINGTDSLIASFITDPELVKKSLGGIEGNYLGMRNPLDTLEYTIPVTTPVQRWLSGEPNNGILIRFYNEQDNFDRYVFYFKDRKPKLKVYYTTKPGV</sequence>
<protein>
    <submittedName>
        <fullName evidence="1">Uncharacterized protein</fullName>
    </submittedName>
</protein>
<dbReference type="RefSeq" id="WP_140944602.1">
    <property type="nucleotide sequence ID" value="NZ_FAOO01000004.1"/>
</dbReference>
<evidence type="ECO:0000313" key="1">
    <source>
        <dbReference type="EMBL" id="CUU03728.1"/>
    </source>
</evidence>
<dbReference type="EMBL" id="FAOO01000004">
    <property type="protein sequence ID" value="CUU03728.1"/>
    <property type="molecule type" value="Genomic_DNA"/>
</dbReference>